<feature type="domain" description="C2H2-type" evidence="8">
    <location>
        <begin position="328"/>
        <end position="361"/>
    </location>
</feature>
<evidence type="ECO:0000256" key="2">
    <source>
        <dbReference type="ARBA" id="ARBA00022737"/>
    </source>
</evidence>
<evidence type="ECO:0000259" key="8">
    <source>
        <dbReference type="PROSITE" id="PS50157"/>
    </source>
</evidence>
<proteinExistence type="predicted"/>
<keyword evidence="2" id="KW-0677">Repeat</keyword>
<feature type="compositionally biased region" description="Polar residues" evidence="7">
    <location>
        <begin position="233"/>
        <end position="251"/>
    </location>
</feature>
<keyword evidence="5" id="KW-0805">Transcription regulation</keyword>
<feature type="domain" description="C2H2-type" evidence="8">
    <location>
        <begin position="298"/>
        <end position="327"/>
    </location>
</feature>
<evidence type="ECO:0000256" key="1">
    <source>
        <dbReference type="ARBA" id="ARBA00022723"/>
    </source>
</evidence>
<keyword evidence="1" id="KW-0479">Metal-binding</keyword>
<dbReference type="AlphaFoldDB" id="A0A2H1CY14"/>
<dbReference type="Proteomes" id="UP000230066">
    <property type="component" value="Unassembled WGS sequence"/>
</dbReference>
<evidence type="ECO:0000256" key="6">
    <source>
        <dbReference type="ARBA" id="ARBA00023163"/>
    </source>
</evidence>
<protein>
    <submittedName>
        <fullName evidence="9">Krueppel factor 11</fullName>
    </submittedName>
</protein>
<dbReference type="PANTHER" id="PTHR23235:SF120">
    <property type="entry name" value="KRUPPEL-LIKE FACTOR 15"/>
    <property type="match status" value="1"/>
</dbReference>
<dbReference type="PROSITE" id="PS50157">
    <property type="entry name" value="ZINC_FINGER_C2H2_2"/>
    <property type="match status" value="3"/>
</dbReference>
<dbReference type="GO" id="GO:0008270">
    <property type="term" value="F:zinc ion binding"/>
    <property type="evidence" value="ECO:0007669"/>
    <property type="project" value="UniProtKB-KW"/>
</dbReference>
<evidence type="ECO:0000256" key="5">
    <source>
        <dbReference type="ARBA" id="ARBA00023015"/>
    </source>
</evidence>
<dbReference type="GO" id="GO:0000981">
    <property type="term" value="F:DNA-binding transcription factor activity, RNA polymerase II-specific"/>
    <property type="evidence" value="ECO:0007669"/>
    <property type="project" value="TreeGrafter"/>
</dbReference>
<reference evidence="9" key="1">
    <citation type="submission" date="2019-03" db="EMBL/GenBank/DDBJ databases">
        <title>Improved annotation for the trematode Fasciola hepatica.</title>
        <authorList>
            <person name="Choi Y.-J."/>
            <person name="Martin J."/>
            <person name="Mitreva M."/>
        </authorList>
    </citation>
    <scope>NUCLEOTIDE SEQUENCE [LARGE SCALE GENOMIC DNA]</scope>
</reference>
<dbReference type="SMART" id="SM00355">
    <property type="entry name" value="ZnF_C2H2"/>
    <property type="match status" value="3"/>
</dbReference>
<evidence type="ECO:0000313" key="10">
    <source>
        <dbReference type="Proteomes" id="UP000230066"/>
    </source>
</evidence>
<dbReference type="FunFam" id="3.30.160.60:FF:000032">
    <property type="entry name" value="Krueppel-like factor 4"/>
    <property type="match status" value="1"/>
</dbReference>
<sequence>MDTPFSANSIKMPPMAYNNPLNPRPSSITTIEAPRCPTTIQCSSPSFMCSPGAALTPNAAPGGSTHFPRIPPMSDYLYAAAAAASLFASSRQLSSNNRIPSISTPPFLPSATPVLQPPTTVDPVLPNPFHGPSSIGTNWGPMHGWDPSIVYLAAATQLVLRYLSIPHNSVCTTPSSATINQNFSTSQLGISGPSEFDSNSSSASFPLNSVFASSVSQCATQSARLETTGADLASSNATPTSLPVRGSSSPNALRRTEPNSCGCREKRYRCTYPGCSKAYYKRSHLNEHFHLHTGMKPHLCIQPGCGARFTRADQLSRHRRAHTGERNFFCTTCQKRFKRSDHLKVHLARNVCTRLHSVDSH</sequence>
<feature type="region of interest" description="Disordered" evidence="7">
    <location>
        <begin position="229"/>
        <end position="256"/>
    </location>
</feature>
<comment type="caution">
    <text evidence="9">The sequence shown here is derived from an EMBL/GenBank/DDBJ whole genome shotgun (WGS) entry which is preliminary data.</text>
</comment>
<evidence type="ECO:0000256" key="4">
    <source>
        <dbReference type="ARBA" id="ARBA00022833"/>
    </source>
</evidence>
<dbReference type="PROSITE" id="PS00028">
    <property type="entry name" value="ZINC_FINGER_C2H2_1"/>
    <property type="match status" value="2"/>
</dbReference>
<keyword evidence="10" id="KW-1185">Reference proteome</keyword>
<dbReference type="Pfam" id="PF00096">
    <property type="entry name" value="zf-C2H2"/>
    <property type="match status" value="2"/>
</dbReference>
<dbReference type="PANTHER" id="PTHR23235">
    <property type="entry name" value="KRUEPPEL-LIKE TRANSCRIPTION FACTOR"/>
    <property type="match status" value="1"/>
</dbReference>
<keyword evidence="4" id="KW-0862">Zinc</keyword>
<dbReference type="SUPFAM" id="SSF57667">
    <property type="entry name" value="beta-beta-alpha zinc fingers"/>
    <property type="match status" value="2"/>
</dbReference>
<dbReference type="InterPro" id="IPR036236">
    <property type="entry name" value="Znf_C2H2_sf"/>
</dbReference>
<dbReference type="InterPro" id="IPR013087">
    <property type="entry name" value="Znf_C2H2_type"/>
</dbReference>
<keyword evidence="3" id="KW-0863">Zinc-finger</keyword>
<evidence type="ECO:0000313" key="9">
    <source>
        <dbReference type="EMBL" id="THD28780.1"/>
    </source>
</evidence>
<accession>A0A2H1CY14</accession>
<name>A0A2H1CY14_FASHE</name>
<organism evidence="9 10">
    <name type="scientific">Fasciola hepatica</name>
    <name type="common">Liver fluke</name>
    <dbReference type="NCBI Taxonomy" id="6192"/>
    <lineage>
        <taxon>Eukaryota</taxon>
        <taxon>Metazoa</taxon>
        <taxon>Spiralia</taxon>
        <taxon>Lophotrochozoa</taxon>
        <taxon>Platyhelminthes</taxon>
        <taxon>Trematoda</taxon>
        <taxon>Digenea</taxon>
        <taxon>Plagiorchiida</taxon>
        <taxon>Echinostomata</taxon>
        <taxon>Echinostomatoidea</taxon>
        <taxon>Fasciolidae</taxon>
        <taxon>Fasciola</taxon>
    </lineage>
</organism>
<dbReference type="Gene3D" id="3.30.160.60">
    <property type="entry name" value="Classic Zinc Finger"/>
    <property type="match status" value="3"/>
</dbReference>
<gene>
    <name evidence="9" type="ORF">D915_000378</name>
</gene>
<evidence type="ECO:0000256" key="7">
    <source>
        <dbReference type="SAM" id="MobiDB-lite"/>
    </source>
</evidence>
<evidence type="ECO:0000256" key="3">
    <source>
        <dbReference type="ARBA" id="ARBA00022771"/>
    </source>
</evidence>
<feature type="domain" description="C2H2-type" evidence="8">
    <location>
        <begin position="268"/>
        <end position="297"/>
    </location>
</feature>
<dbReference type="EMBL" id="JXXN02000073">
    <property type="protein sequence ID" value="THD28780.1"/>
    <property type="molecule type" value="Genomic_DNA"/>
</dbReference>
<dbReference type="GO" id="GO:0000978">
    <property type="term" value="F:RNA polymerase II cis-regulatory region sequence-specific DNA binding"/>
    <property type="evidence" value="ECO:0007669"/>
    <property type="project" value="TreeGrafter"/>
</dbReference>
<keyword evidence="6" id="KW-0804">Transcription</keyword>